<dbReference type="EMBL" id="LSMT01000006">
    <property type="protein sequence ID" value="PFX34110.1"/>
    <property type="molecule type" value="Genomic_DNA"/>
</dbReference>
<feature type="region of interest" description="Disordered" evidence="1">
    <location>
        <begin position="627"/>
        <end position="661"/>
    </location>
</feature>
<accession>A0A2B4SZ05</accession>
<dbReference type="PANTHER" id="PTHR46704:SF1">
    <property type="entry name" value="TELOMERE LENGTH REGULATION PROTEIN TEL2 HOMOLOG"/>
    <property type="match status" value="1"/>
</dbReference>
<protein>
    <submittedName>
        <fullName evidence="2">Uncharacterized protein</fullName>
    </submittedName>
</protein>
<reference evidence="3" key="1">
    <citation type="journal article" date="2017" name="bioRxiv">
        <title>Comparative analysis of the genomes of Stylophora pistillata and Acropora digitifera provides evidence for extensive differences between species of corals.</title>
        <authorList>
            <person name="Voolstra C.R."/>
            <person name="Li Y."/>
            <person name="Liew Y.J."/>
            <person name="Baumgarten S."/>
            <person name="Zoccola D."/>
            <person name="Flot J.-F."/>
            <person name="Tambutte S."/>
            <person name="Allemand D."/>
            <person name="Aranda M."/>
        </authorList>
    </citation>
    <scope>NUCLEOTIDE SEQUENCE [LARGE SCALE GENOMIC DNA]</scope>
</reference>
<evidence type="ECO:0000313" key="3">
    <source>
        <dbReference type="Proteomes" id="UP000225706"/>
    </source>
</evidence>
<dbReference type="OrthoDB" id="5987889at2759"/>
<feature type="compositionally biased region" description="Basic and acidic residues" evidence="1">
    <location>
        <begin position="632"/>
        <end position="652"/>
    </location>
</feature>
<dbReference type="PANTHER" id="PTHR46704">
    <property type="entry name" value="CXC DOMAIN-CONTAINING PROTEIN-RELATED"/>
    <property type="match status" value="1"/>
</dbReference>
<comment type="caution">
    <text evidence="2">The sequence shown here is derived from an EMBL/GenBank/DDBJ whole genome shotgun (WGS) entry which is preliminary data.</text>
</comment>
<name>A0A2B4SZ05_STYPI</name>
<proteinExistence type="predicted"/>
<evidence type="ECO:0000256" key="1">
    <source>
        <dbReference type="SAM" id="MobiDB-lite"/>
    </source>
</evidence>
<evidence type="ECO:0000313" key="2">
    <source>
        <dbReference type="EMBL" id="PFX34110.1"/>
    </source>
</evidence>
<dbReference type="Proteomes" id="UP000225706">
    <property type="component" value="Unassembled WGS sequence"/>
</dbReference>
<gene>
    <name evidence="2" type="ORF">AWC38_SpisGene894</name>
</gene>
<organism evidence="2 3">
    <name type="scientific">Stylophora pistillata</name>
    <name type="common">Smooth cauliflower coral</name>
    <dbReference type="NCBI Taxonomy" id="50429"/>
    <lineage>
        <taxon>Eukaryota</taxon>
        <taxon>Metazoa</taxon>
        <taxon>Cnidaria</taxon>
        <taxon>Anthozoa</taxon>
        <taxon>Hexacorallia</taxon>
        <taxon>Scleractinia</taxon>
        <taxon>Astrocoeniina</taxon>
        <taxon>Pocilloporidae</taxon>
        <taxon>Stylophora</taxon>
    </lineage>
</organism>
<sequence>MLTLLQNYQENLKETGVEGESYTKHRLIERLKRYFLGKIEFFQANKTKQEIVYSSDLSIQDIINEAAAAKMDEAEAPPIDQEILRVARHIREDIKNIDGIELRPLDIRDICMETVKKIIPKISTDMALEQSINADSKAKGGIVGISQRPGALPRWFLTSHERATVTTSLKNMYGVEKTDRLGVAHKEASANRVTRDECDVSKLLACFTSGAMTHPFADDTGELVNFATGVVLPSSIAEKLLASTDKGREQMKAFVEKRLNTGETSFWDPITSLKIETFSTTTKKTSVKSTNEKFITVRADRDLFGRLLIAANARQINLREVLSYELSTVPFTLSHQDGTLRKTAKSAVLNFLEEQVEVVTCLVPSTLRTVYIIDGMVTVQMMKPAGTTTFGELAMKYFTSTVSLLSQNNCSAVHLVFAQYLETSIKGGERASICQHARRATYQTYIWRMALIARQDLPPAEENGWEKIADTLRPHYMTKDPAPSSLLELTTCQYVMEVLDTGAALAGPGVVESSGNSDNAEGVGVWLLKMGLILSGGETRRVTSSATRVTSCSTKSGGRERVCGSLEAAVKVGGDWSVLLPGDEIWFSRRAVKQHAWSFFGDDRPRLQFQSPLLKASATFGALWRHTKSEKRKKETTRQCPKLDDNNREIPVMRKTKTRGK</sequence>
<keyword evidence="3" id="KW-1185">Reference proteome</keyword>
<dbReference type="AlphaFoldDB" id="A0A2B4SZ05"/>